<reference evidence="1 2" key="1">
    <citation type="journal article" date="2019" name="Sci. Rep.">
        <title>Orb-weaving spider Araneus ventricosus genome elucidates the spidroin gene catalogue.</title>
        <authorList>
            <person name="Kono N."/>
            <person name="Nakamura H."/>
            <person name="Ohtoshi R."/>
            <person name="Moran D.A.P."/>
            <person name="Shinohara A."/>
            <person name="Yoshida Y."/>
            <person name="Fujiwara M."/>
            <person name="Mori M."/>
            <person name="Tomita M."/>
            <person name="Arakawa K."/>
        </authorList>
    </citation>
    <scope>NUCLEOTIDE SEQUENCE [LARGE SCALE GENOMIC DNA]</scope>
</reference>
<evidence type="ECO:0000313" key="1">
    <source>
        <dbReference type="EMBL" id="GBM68240.1"/>
    </source>
</evidence>
<sequence>MLEFCFPFKIILVLYNFKMPLRAEEALDFLWALDDSDLDDIDNQLVILPPDTDALSDTEDIDDSSTRKIEETICDEQYIYVATIDSMVHYVL</sequence>
<name>A0A4Y2HSH6_ARAVE</name>
<comment type="caution">
    <text evidence="1">The sequence shown here is derived from an EMBL/GenBank/DDBJ whole genome shotgun (WGS) entry which is preliminary data.</text>
</comment>
<protein>
    <submittedName>
        <fullName evidence="1">Uncharacterized protein</fullName>
    </submittedName>
</protein>
<gene>
    <name evidence="1" type="ORF">AVEN_268721_1</name>
</gene>
<organism evidence="1 2">
    <name type="scientific">Araneus ventricosus</name>
    <name type="common">Orbweaver spider</name>
    <name type="synonym">Epeira ventricosa</name>
    <dbReference type="NCBI Taxonomy" id="182803"/>
    <lineage>
        <taxon>Eukaryota</taxon>
        <taxon>Metazoa</taxon>
        <taxon>Ecdysozoa</taxon>
        <taxon>Arthropoda</taxon>
        <taxon>Chelicerata</taxon>
        <taxon>Arachnida</taxon>
        <taxon>Araneae</taxon>
        <taxon>Araneomorphae</taxon>
        <taxon>Entelegynae</taxon>
        <taxon>Araneoidea</taxon>
        <taxon>Araneidae</taxon>
        <taxon>Araneus</taxon>
    </lineage>
</organism>
<accession>A0A4Y2HSH6</accession>
<proteinExistence type="predicted"/>
<evidence type="ECO:0000313" key="2">
    <source>
        <dbReference type="Proteomes" id="UP000499080"/>
    </source>
</evidence>
<keyword evidence="2" id="KW-1185">Reference proteome</keyword>
<dbReference type="EMBL" id="BGPR01002129">
    <property type="protein sequence ID" value="GBM68240.1"/>
    <property type="molecule type" value="Genomic_DNA"/>
</dbReference>
<dbReference type="AlphaFoldDB" id="A0A4Y2HSH6"/>
<dbReference type="Proteomes" id="UP000499080">
    <property type="component" value="Unassembled WGS sequence"/>
</dbReference>